<dbReference type="PRINTS" id="PR00702">
    <property type="entry name" value="ACRIFLAVINRP"/>
</dbReference>
<protein>
    <submittedName>
        <fullName evidence="2">Efflux RND transporter permease subunit</fullName>
    </submittedName>
</protein>
<dbReference type="Gene3D" id="3.30.70.1320">
    <property type="entry name" value="Multidrug efflux transporter AcrB pore domain like"/>
    <property type="match status" value="1"/>
</dbReference>
<dbReference type="Gene3D" id="3.30.70.1440">
    <property type="entry name" value="Multidrug efflux transporter AcrB pore domain"/>
    <property type="match status" value="1"/>
</dbReference>
<dbReference type="SUPFAM" id="SSF82866">
    <property type="entry name" value="Multidrug efflux transporter AcrB transmembrane domain"/>
    <property type="match status" value="2"/>
</dbReference>
<keyword evidence="3" id="KW-1185">Reference proteome</keyword>
<dbReference type="GO" id="GO:0005886">
    <property type="term" value="C:plasma membrane"/>
    <property type="evidence" value="ECO:0007669"/>
    <property type="project" value="TreeGrafter"/>
</dbReference>
<feature type="transmembrane region" description="Helical" evidence="1">
    <location>
        <begin position="427"/>
        <end position="450"/>
    </location>
</feature>
<dbReference type="PANTHER" id="PTHR32063">
    <property type="match status" value="1"/>
</dbReference>
<keyword evidence="1" id="KW-0812">Transmembrane</keyword>
<keyword evidence="1" id="KW-1133">Transmembrane helix</keyword>
<evidence type="ECO:0000256" key="1">
    <source>
        <dbReference type="SAM" id="Phobius"/>
    </source>
</evidence>
<feature type="transmembrane region" description="Helical" evidence="1">
    <location>
        <begin position="978"/>
        <end position="1007"/>
    </location>
</feature>
<dbReference type="AlphaFoldDB" id="A0AAV3UA69"/>
<name>A0AAV3UA69_9ALTE</name>
<feature type="transmembrane region" description="Helical" evidence="1">
    <location>
        <begin position="853"/>
        <end position="874"/>
    </location>
</feature>
<sequence>MNLSYWAYKHRPLVLLLTGLLIVLGSYNYFTLSAQEDPNILVREVVITTAAPGYNPEKVELLVTKTLEEAIREIPEVRQIRSTSRQGQSIVHAEVYPYMFELDQIWDDLREKVEIAANSLPSGVAQPVINDDFGDVAVMTIALTADGFGFGDMQDKAQHVRDRIFGLPGTKKIELHGVQEERIYLETNSSRLAQYGLSREAIVNQLQGQNTILPGGIVDTGERVFLVQPSGNFDTVEDVESFLIALPDNSGVVSMGDIAKVTRGVLDPPQRKAYFNGRPAIILAVAMLDGYRVLDYADVLRRRVQQIEQTLPVGYRLEIVADQSEQVAKAVYGVSANVAQTLAIVLGVVIVFLGLRTGLIVGAIIPSVMAITLAVMGLVDMPLERMSLATLIIALGLLVDNGIVIAEDFRRRLEEGEDRLSALKNCGANLALPLLASTATTVLVFLPLMLAEHEAGEYTRAISIIILITLSTSWLLAMLVTPLMCFWFMKLNPQQAKQTGFARLENSYGRILVWMLRHRKIVLLMIIVCFVVGVFGVATTPKKFFPASDRPQVLITLELAPDITLSSTDSTVVQSFIDLNNREQFPYIKNFATYMGYGGPRFVLSLSPIDDAPNKAFIVVALDQLSSMPQALTDLRQYFLANFPSVNAKVTDMFLGPSDPGVFEFQVKGPDPDVLYATAEKMQASLRDMPGMIDVYSDWEGRINSFSVQVDQDKARRLGVSSLTIAQALASFYSGVSISEFREGDDVFAIVFRAVESERRSLELLKSIPVQASSGKTVFLDQLATIELTADYAVIQREDLTRAVTVQGRPTAKTPEDIAPDVDAIMQQLQQNMPPGHWLESEGIVNDSAEGKAALGANMPLCLAVVVLLLVAQFNDFRRPIIILMTIPLVVTGVALGLHLLRADFGFMVILGLLSLAGIIVNNAIVLIDRIDYETASGTPFMQAVVSASQRRLRPIVMTTITTVVGLLPLIVSVDPLFYGMAVTIAFGLAVGTLLTLGVVPVAYSFLMRNKA</sequence>
<comment type="caution">
    <text evidence="2">The sequence shown here is derived from an EMBL/GenBank/DDBJ whole genome shotgun (WGS) entry which is preliminary data.</text>
</comment>
<dbReference type="SUPFAM" id="SSF82693">
    <property type="entry name" value="Multidrug efflux transporter AcrB pore domain, PN1, PN2, PC1 and PC2 subdomains"/>
    <property type="match status" value="2"/>
</dbReference>
<evidence type="ECO:0000313" key="2">
    <source>
        <dbReference type="EMBL" id="GAA4961497.1"/>
    </source>
</evidence>
<feature type="transmembrane region" description="Helical" evidence="1">
    <location>
        <begin position="881"/>
        <end position="901"/>
    </location>
</feature>
<accession>A0AAV3UA69</accession>
<feature type="transmembrane region" description="Helical" evidence="1">
    <location>
        <begin position="385"/>
        <end position="406"/>
    </location>
</feature>
<feature type="transmembrane region" description="Helical" evidence="1">
    <location>
        <begin position="462"/>
        <end position="488"/>
    </location>
</feature>
<feature type="transmembrane region" description="Helical" evidence="1">
    <location>
        <begin position="907"/>
        <end position="928"/>
    </location>
</feature>
<dbReference type="Gene3D" id="3.30.2090.10">
    <property type="entry name" value="Multidrug efflux transporter AcrB TolC docking domain, DN and DC subdomains"/>
    <property type="match status" value="2"/>
</dbReference>
<dbReference type="Pfam" id="PF00873">
    <property type="entry name" value="ACR_tran"/>
    <property type="match status" value="1"/>
</dbReference>
<feature type="transmembrane region" description="Helical" evidence="1">
    <location>
        <begin position="953"/>
        <end position="972"/>
    </location>
</feature>
<gene>
    <name evidence="2" type="ORF">GCM10025791_48780</name>
</gene>
<dbReference type="Gene3D" id="1.20.1640.10">
    <property type="entry name" value="Multidrug efflux transporter AcrB transmembrane domain"/>
    <property type="match status" value="2"/>
</dbReference>
<feature type="transmembrane region" description="Helical" evidence="1">
    <location>
        <begin position="521"/>
        <end position="538"/>
    </location>
</feature>
<dbReference type="Proteomes" id="UP001409585">
    <property type="component" value="Unassembled WGS sequence"/>
</dbReference>
<dbReference type="SUPFAM" id="SSF82714">
    <property type="entry name" value="Multidrug efflux transporter AcrB TolC docking domain, DN and DC subdomains"/>
    <property type="match status" value="2"/>
</dbReference>
<organism evidence="2 3">
    <name type="scientific">Halioxenophilus aromaticivorans</name>
    <dbReference type="NCBI Taxonomy" id="1306992"/>
    <lineage>
        <taxon>Bacteria</taxon>
        <taxon>Pseudomonadati</taxon>
        <taxon>Pseudomonadota</taxon>
        <taxon>Gammaproteobacteria</taxon>
        <taxon>Alteromonadales</taxon>
        <taxon>Alteromonadaceae</taxon>
        <taxon>Halioxenophilus</taxon>
    </lineage>
</organism>
<dbReference type="RefSeq" id="WP_345428122.1">
    <property type="nucleotide sequence ID" value="NZ_AP031496.1"/>
</dbReference>
<dbReference type="EMBL" id="BAABLX010000080">
    <property type="protein sequence ID" value="GAA4961497.1"/>
    <property type="molecule type" value="Genomic_DNA"/>
</dbReference>
<feature type="transmembrane region" description="Helical" evidence="1">
    <location>
        <begin position="330"/>
        <end position="352"/>
    </location>
</feature>
<feature type="transmembrane region" description="Helical" evidence="1">
    <location>
        <begin position="359"/>
        <end position="379"/>
    </location>
</feature>
<dbReference type="Gene3D" id="3.30.70.1430">
    <property type="entry name" value="Multidrug efflux transporter AcrB pore domain"/>
    <property type="match status" value="2"/>
</dbReference>
<dbReference type="GO" id="GO:0042910">
    <property type="term" value="F:xenobiotic transmembrane transporter activity"/>
    <property type="evidence" value="ECO:0007669"/>
    <property type="project" value="TreeGrafter"/>
</dbReference>
<reference evidence="3" key="1">
    <citation type="journal article" date="2019" name="Int. J. Syst. Evol. Microbiol.">
        <title>The Global Catalogue of Microorganisms (GCM) 10K type strain sequencing project: providing services to taxonomists for standard genome sequencing and annotation.</title>
        <authorList>
            <consortium name="The Broad Institute Genomics Platform"/>
            <consortium name="The Broad Institute Genome Sequencing Center for Infectious Disease"/>
            <person name="Wu L."/>
            <person name="Ma J."/>
        </authorList>
    </citation>
    <scope>NUCLEOTIDE SEQUENCE [LARGE SCALE GENOMIC DNA]</scope>
    <source>
        <strain evidence="3">JCM 19134</strain>
    </source>
</reference>
<keyword evidence="1" id="KW-0472">Membrane</keyword>
<dbReference type="InterPro" id="IPR001036">
    <property type="entry name" value="Acrflvin-R"/>
</dbReference>
<evidence type="ECO:0000313" key="3">
    <source>
        <dbReference type="Proteomes" id="UP001409585"/>
    </source>
</evidence>
<proteinExistence type="predicted"/>
<dbReference type="PANTHER" id="PTHR32063:SF18">
    <property type="entry name" value="CATION EFFLUX SYSTEM PROTEIN"/>
    <property type="match status" value="1"/>
</dbReference>
<dbReference type="InterPro" id="IPR027463">
    <property type="entry name" value="AcrB_DN_DC_subdom"/>
</dbReference>